<dbReference type="InterPro" id="IPR001539">
    <property type="entry name" value="Peptidase_U32"/>
</dbReference>
<dbReference type="PANTHER" id="PTHR30217:SF10">
    <property type="entry name" value="23S RRNA 5-HYDROXYCYTIDINE C2501 SYNTHASE"/>
    <property type="match status" value="1"/>
</dbReference>
<evidence type="ECO:0000313" key="2">
    <source>
        <dbReference type="EMBL" id="KUG27188.1"/>
    </source>
</evidence>
<feature type="region of interest" description="Disordered" evidence="1">
    <location>
        <begin position="288"/>
        <end position="316"/>
    </location>
</feature>
<reference evidence="2" key="1">
    <citation type="journal article" date="2015" name="Proc. Natl. Acad. Sci. U.S.A.">
        <title>Networks of energetic and metabolic interactions define dynamics in microbial communities.</title>
        <authorList>
            <person name="Embree M."/>
            <person name="Liu J.K."/>
            <person name="Al-Bassam M.M."/>
            <person name="Zengler K."/>
        </authorList>
    </citation>
    <scope>NUCLEOTIDE SEQUENCE</scope>
</reference>
<gene>
    <name evidence="2" type="ORF">ASZ90_002951</name>
</gene>
<organism evidence="2">
    <name type="scientific">hydrocarbon metagenome</name>
    <dbReference type="NCBI Taxonomy" id="938273"/>
    <lineage>
        <taxon>unclassified sequences</taxon>
        <taxon>metagenomes</taxon>
        <taxon>ecological metagenomes</taxon>
    </lineage>
</organism>
<dbReference type="AlphaFoldDB" id="A0A0W8G1X9"/>
<dbReference type="PANTHER" id="PTHR30217">
    <property type="entry name" value="PEPTIDASE U32 FAMILY"/>
    <property type="match status" value="1"/>
</dbReference>
<accession>A0A0W8G1X9</accession>
<name>A0A0W8G1X9_9ZZZZ</name>
<comment type="caution">
    <text evidence="2">The sequence shown here is derived from an EMBL/GenBank/DDBJ whole genome shotgun (WGS) entry which is preliminary data.</text>
</comment>
<dbReference type="Pfam" id="PF01136">
    <property type="entry name" value="Peptidase_U32"/>
    <property type="match status" value="1"/>
</dbReference>
<sequence length="659" mass="71910">MIPLSKPEILAPAGDPSSFLAALAAGADAVYCGLKHFSARMLARNFSVGELARLAELARRKGRRTYVAVNVLVKPDEMDKAGRLIKRLADQVAPEGLILQDPGLAAIARQAGYTGELHLSTLANVSQPTGMAVAAALGFSRVVVPRELSVDEIRAMAEACGPGQSIEVFVHGALCHNVSGRCWWSSFFGGKSGLRGRCVQPCRRMYEHRGQQSRLFSCLDLSLDVLAKTLLGIPNLSAWKIEGRKKGPHYVFHTVAAYKLLRDEPDDPAAKKAAVEYLEQALGRPGTNYGFLPQRPKNPVDHSGRTGSGLAAGKLSRSEKGGGFHLSARIPLLAGDLLRVGFEDEAGHQIIRISRAVPKGGRYSLSFEPGRRPESGSPVFLIDRRAPELARILENMEAELGVIPEPEAAPVEVAVKTPRPYRPARRVTPAAVSVWRHPDLSKEKGVFGVWVSLSRAHNLPLGRAGNVWWWLPPVIWPNEESEFAGLVELLLSRGAGRFVLNAPWQRGLFPKETKAVLWAGPFCNLANPMALAAMKTLGFSGAVISPELSGEDILALPGKSPLPLGLVVDGAWPLGISRTISPEIKTCVPLSSPKGEVCWAVRYDQNYFIYPNWRVDLFDHRDALIRAGYELFVSLREPLPREVPARERQGLFNWEAGLL</sequence>
<dbReference type="InterPro" id="IPR051454">
    <property type="entry name" value="RNA/ubiquinone_mod_enzymes"/>
</dbReference>
<protein>
    <submittedName>
        <fullName evidence="2">Peptidase, u32 family</fullName>
    </submittedName>
</protein>
<proteinExistence type="predicted"/>
<dbReference type="EMBL" id="LNQE01000353">
    <property type="protein sequence ID" value="KUG27188.1"/>
    <property type="molecule type" value="Genomic_DNA"/>
</dbReference>
<evidence type="ECO:0000256" key="1">
    <source>
        <dbReference type="SAM" id="MobiDB-lite"/>
    </source>
</evidence>